<comment type="catalytic activity">
    <reaction evidence="9 12">
        <text>O-phospho-L-seryl-[protein] + H2O = L-seryl-[protein] + phosphate</text>
        <dbReference type="Rhea" id="RHEA:20629"/>
        <dbReference type="Rhea" id="RHEA-COMP:9863"/>
        <dbReference type="Rhea" id="RHEA-COMP:11604"/>
        <dbReference type="ChEBI" id="CHEBI:15377"/>
        <dbReference type="ChEBI" id="CHEBI:29999"/>
        <dbReference type="ChEBI" id="CHEBI:43474"/>
        <dbReference type="ChEBI" id="CHEBI:83421"/>
        <dbReference type="EC" id="3.1.3.16"/>
    </reaction>
</comment>
<sequence>MSTPTTTPKAPAIAAATPRKRMVRRKKKLLTPKQKLIKESAEQRFKIEKLVFVWQEKLFSQPKISPVTLQRSATYLQPRTFEEVVEERVVQEWCGYPLCDSPPKTDDLQKYKISLSHRKVYDQSELANYCSEACYHKSKYFIMQLSEEPVWFRDLNAIPSAHIVLLEEDFKTAIKNEKRKTQLLKSNDDIRNDYVQHLLANVPKDTQSKFEIVEKTTVPPPSSIVDQSGVYDSIEGYRIEIKKDGKSPSTFILKKKRQEEIKKEQEEKKKKEEEEQMANESLLDDPDALFETMMMLKEMNLDKQDQVVTPPLPTEPKSTQVNPTETVPIDTAKQAKSAIEIKPTVETKSIVETKPAVETKPTETKPVVETRKKPDVEKGNTPSAESSTKAEDPNVIKVTSQKPQKPIKKKKSTVPELSLFGTIWTILDHLTTKATRIYLNELQNNHRRVDVLALLDKDLMDDANYLRGQILSERILDTYGLIRTQLNIRENMEDDIVNVIKTFKLSDASMVALNPAQCYMITLVLVKALADILVETSDWKDQFEDCCKTIDQSTDMVDACIRVLKIASV</sequence>
<name>A0ABP9XK17_9FUNG</name>
<dbReference type="InterPro" id="IPR039693">
    <property type="entry name" value="Rtr1/RPAP2"/>
</dbReference>
<feature type="compositionally biased region" description="Basic and acidic residues" evidence="13">
    <location>
        <begin position="257"/>
        <end position="273"/>
    </location>
</feature>
<evidence type="ECO:0000256" key="3">
    <source>
        <dbReference type="ARBA" id="ARBA00022723"/>
    </source>
</evidence>
<dbReference type="EMBL" id="BAABUJ010000004">
    <property type="protein sequence ID" value="GAA5794793.1"/>
    <property type="molecule type" value="Genomic_DNA"/>
</dbReference>
<dbReference type="Proteomes" id="UP001476247">
    <property type="component" value="Unassembled WGS sequence"/>
</dbReference>
<feature type="domain" description="RTR1-type" evidence="14">
    <location>
        <begin position="71"/>
        <end position="154"/>
    </location>
</feature>
<evidence type="ECO:0000256" key="11">
    <source>
        <dbReference type="PROSITE-ProRule" id="PRU00812"/>
    </source>
</evidence>
<accession>A0ABP9XK17</accession>
<feature type="compositionally biased region" description="Basic and acidic residues" evidence="13">
    <location>
        <begin position="355"/>
        <end position="378"/>
    </location>
</feature>
<dbReference type="InterPro" id="IPR038534">
    <property type="entry name" value="Rtr1/RPAP2_sf"/>
</dbReference>
<keyword evidence="6 12" id="KW-0862">Zinc</keyword>
<feature type="region of interest" description="Disordered" evidence="13">
    <location>
        <begin position="355"/>
        <end position="409"/>
    </location>
</feature>
<dbReference type="PANTHER" id="PTHR14732">
    <property type="entry name" value="RNA POLYMERASE II SUBUNIT B1 CTD PHOSPHATASE RPAP2-RELATED"/>
    <property type="match status" value="1"/>
</dbReference>
<proteinExistence type="inferred from homology"/>
<evidence type="ECO:0000256" key="4">
    <source>
        <dbReference type="ARBA" id="ARBA00022771"/>
    </source>
</evidence>
<evidence type="ECO:0000256" key="5">
    <source>
        <dbReference type="ARBA" id="ARBA00022801"/>
    </source>
</evidence>
<gene>
    <name evidence="15" type="ORF">HPULCUR_000140</name>
</gene>
<dbReference type="PANTHER" id="PTHR14732:SF0">
    <property type="entry name" value="RNA POLYMERASE II SUBUNIT B1 CTD PHOSPHATASE RPAP2-RELATED"/>
    <property type="match status" value="1"/>
</dbReference>
<comment type="caution">
    <text evidence="15">The sequence shown here is derived from an EMBL/GenBank/DDBJ whole genome shotgun (WGS) entry which is preliminary data.</text>
</comment>
<evidence type="ECO:0000259" key="14">
    <source>
        <dbReference type="PROSITE" id="PS51479"/>
    </source>
</evidence>
<reference evidence="15 16" key="1">
    <citation type="submission" date="2024-04" db="EMBL/GenBank/DDBJ databases">
        <title>genome sequences of Mucor flavus KT1a and Helicostylum pulchrum KT1b strains isolation_sourced from the surface of a dry-aged beef.</title>
        <authorList>
            <person name="Toyotome T."/>
            <person name="Hosono M."/>
            <person name="Torimaru M."/>
            <person name="Fukuda K."/>
            <person name="Mikami N."/>
        </authorList>
    </citation>
    <scope>NUCLEOTIDE SEQUENCE [LARGE SCALE GENOMIC DNA]</scope>
    <source>
        <strain evidence="15 16">KT1b</strain>
    </source>
</reference>
<keyword evidence="3 12" id="KW-0479">Metal-binding</keyword>
<evidence type="ECO:0000313" key="15">
    <source>
        <dbReference type="EMBL" id="GAA5794793.1"/>
    </source>
</evidence>
<dbReference type="EC" id="3.1.3.16" evidence="12"/>
<dbReference type="Gene3D" id="1.25.40.820">
    <property type="match status" value="1"/>
</dbReference>
<organism evidence="15 16">
    <name type="scientific">Helicostylum pulchrum</name>
    <dbReference type="NCBI Taxonomy" id="562976"/>
    <lineage>
        <taxon>Eukaryota</taxon>
        <taxon>Fungi</taxon>
        <taxon>Fungi incertae sedis</taxon>
        <taxon>Mucoromycota</taxon>
        <taxon>Mucoromycotina</taxon>
        <taxon>Mucoromycetes</taxon>
        <taxon>Mucorales</taxon>
        <taxon>Mucorineae</taxon>
        <taxon>Mucoraceae</taxon>
        <taxon>Helicostylum</taxon>
    </lineage>
</organism>
<evidence type="ECO:0000256" key="6">
    <source>
        <dbReference type="ARBA" id="ARBA00022833"/>
    </source>
</evidence>
<evidence type="ECO:0000256" key="1">
    <source>
        <dbReference type="ARBA" id="ARBA00004123"/>
    </source>
</evidence>
<feature type="region of interest" description="Disordered" evidence="13">
    <location>
        <begin position="257"/>
        <end position="283"/>
    </location>
</feature>
<keyword evidence="7 12" id="KW-0904">Protein phosphatase</keyword>
<keyword evidence="4 12" id="KW-0863">Zinc-finger</keyword>
<evidence type="ECO:0000256" key="8">
    <source>
        <dbReference type="ARBA" id="ARBA00023242"/>
    </source>
</evidence>
<feature type="compositionally biased region" description="Acidic residues" evidence="13">
    <location>
        <begin position="274"/>
        <end position="283"/>
    </location>
</feature>
<dbReference type="InterPro" id="IPR007308">
    <property type="entry name" value="Rtr1/RPAP2_dom"/>
</dbReference>
<comment type="subcellular location">
    <subcellularLocation>
        <location evidence="1 12">Nucleus</location>
    </subcellularLocation>
</comment>
<keyword evidence="5 12" id="KW-0378">Hydrolase</keyword>
<evidence type="ECO:0000256" key="13">
    <source>
        <dbReference type="SAM" id="MobiDB-lite"/>
    </source>
</evidence>
<dbReference type="Pfam" id="PF04181">
    <property type="entry name" value="RPAP2_Rtr1"/>
    <property type="match status" value="1"/>
</dbReference>
<comment type="similarity">
    <text evidence="2 11 12">Belongs to the RPAP2 family.</text>
</comment>
<evidence type="ECO:0000256" key="7">
    <source>
        <dbReference type="ARBA" id="ARBA00022912"/>
    </source>
</evidence>
<evidence type="ECO:0000256" key="12">
    <source>
        <dbReference type="RuleBase" id="RU367080"/>
    </source>
</evidence>
<protein>
    <recommendedName>
        <fullName evidence="12">RNA polymerase II subunit B1 CTD phosphatase RPAP2 homolog</fullName>
        <ecNumber evidence="12">3.1.3.16</ecNumber>
    </recommendedName>
</protein>
<comment type="catalytic activity">
    <reaction evidence="10 12">
        <text>O-phospho-L-threonyl-[protein] + H2O = L-threonyl-[protein] + phosphate</text>
        <dbReference type="Rhea" id="RHEA:47004"/>
        <dbReference type="Rhea" id="RHEA-COMP:11060"/>
        <dbReference type="Rhea" id="RHEA-COMP:11605"/>
        <dbReference type="ChEBI" id="CHEBI:15377"/>
        <dbReference type="ChEBI" id="CHEBI:30013"/>
        <dbReference type="ChEBI" id="CHEBI:43474"/>
        <dbReference type="ChEBI" id="CHEBI:61977"/>
        <dbReference type="EC" id="3.1.3.16"/>
    </reaction>
</comment>
<comment type="function">
    <text evidence="12">Putative RNA polymerase II subunit B1 C-terminal domain (CTD) phosphatase involved in RNA polymerase II transcription regulation.</text>
</comment>
<evidence type="ECO:0000256" key="10">
    <source>
        <dbReference type="ARBA" id="ARBA00048336"/>
    </source>
</evidence>
<dbReference type="PROSITE" id="PS51479">
    <property type="entry name" value="ZF_RTR1"/>
    <property type="match status" value="1"/>
</dbReference>
<keyword evidence="16" id="KW-1185">Reference proteome</keyword>
<evidence type="ECO:0000256" key="9">
    <source>
        <dbReference type="ARBA" id="ARBA00047761"/>
    </source>
</evidence>
<evidence type="ECO:0000256" key="2">
    <source>
        <dbReference type="ARBA" id="ARBA00005676"/>
    </source>
</evidence>
<keyword evidence="8 12" id="KW-0539">Nucleus</keyword>
<evidence type="ECO:0000313" key="16">
    <source>
        <dbReference type="Proteomes" id="UP001476247"/>
    </source>
</evidence>